<keyword evidence="2" id="KW-1185">Reference proteome</keyword>
<gene>
    <name evidence="1" type="ORF">BINDI_0919</name>
</gene>
<sequence>MSKRKVHGYTVHVPEDGWRFDCGVPNSIRFISIYRDGHVIDGTRFRSELHQLVCGVDDAETAFDLGVVKYGWQRGDVLDRLYCYPEHREDADS</sequence>
<dbReference type="RefSeq" id="WP_033490435.1">
    <property type="nucleotide sequence ID" value="NZ_CP006018.1"/>
</dbReference>
<organism evidence="1 2">
    <name type="scientific">Bifidobacterium [indicum] DSM 20214 = LMG 11587</name>
    <dbReference type="NCBI Taxonomy" id="1341694"/>
    <lineage>
        <taxon>Bacteria</taxon>
        <taxon>Bacillati</taxon>
        <taxon>Actinomycetota</taxon>
        <taxon>Actinomycetes</taxon>
        <taxon>Bifidobacteriales</taxon>
        <taxon>Bifidobacteriaceae</taxon>
        <taxon>Bifidobacterium</taxon>
    </lineage>
</organism>
<evidence type="ECO:0000313" key="2">
    <source>
        <dbReference type="Proteomes" id="UP000028569"/>
    </source>
</evidence>
<dbReference type="AlphaFoldDB" id="A0A087VV16"/>
<dbReference type="HOGENOM" id="CLU_2393910_0_0_11"/>
<proteinExistence type="predicted"/>
<accession>A0A087VV16</accession>
<protein>
    <submittedName>
        <fullName evidence="1">Uncharacterized protein</fullName>
    </submittedName>
</protein>
<name>A0A087VV16_9BIFI</name>
<evidence type="ECO:0000313" key="1">
    <source>
        <dbReference type="EMBL" id="AIC92184.1"/>
    </source>
</evidence>
<reference evidence="1 2" key="1">
    <citation type="journal article" date="2014" name="Appl. Environ. Microbiol.">
        <title>Genomic encyclopedia of type strains of the genus Bifidobacterium.</title>
        <authorList>
            <person name="Milani C."/>
            <person name="Lugli G.A."/>
            <person name="Duranti S."/>
            <person name="Turroni F."/>
            <person name="Bottacini F."/>
            <person name="Mangifesta M."/>
            <person name="Sanchez B."/>
            <person name="Viappiani A."/>
            <person name="Mancabelli L."/>
            <person name="Taminiau B."/>
            <person name="Delcenserie V."/>
            <person name="Barrangou R."/>
            <person name="Margolles A."/>
            <person name="van Sinderen D."/>
            <person name="Ventura M."/>
        </authorList>
    </citation>
    <scope>NUCLEOTIDE SEQUENCE [LARGE SCALE GENOMIC DNA]</scope>
    <source>
        <strain evidence="1 2">LMG 11587</strain>
    </source>
</reference>
<dbReference type="KEGG" id="bii:BINDI_0919"/>
<dbReference type="EMBL" id="CP006018">
    <property type="protein sequence ID" value="AIC92184.1"/>
    <property type="molecule type" value="Genomic_DNA"/>
</dbReference>
<dbReference type="Proteomes" id="UP000028569">
    <property type="component" value="Chromosome"/>
</dbReference>